<organism evidence="10 11">
    <name type="scientific">Phragmitibacter flavus</name>
    <dbReference type="NCBI Taxonomy" id="2576071"/>
    <lineage>
        <taxon>Bacteria</taxon>
        <taxon>Pseudomonadati</taxon>
        <taxon>Verrucomicrobiota</taxon>
        <taxon>Verrucomicrobiia</taxon>
        <taxon>Verrucomicrobiales</taxon>
        <taxon>Verrucomicrobiaceae</taxon>
        <taxon>Phragmitibacter</taxon>
    </lineage>
</organism>
<keyword evidence="3" id="KW-1003">Cell membrane</keyword>
<feature type="transmembrane region" description="Helical" evidence="8">
    <location>
        <begin position="28"/>
        <end position="51"/>
    </location>
</feature>
<feature type="transmembrane region" description="Helical" evidence="8">
    <location>
        <begin position="478"/>
        <end position="495"/>
    </location>
</feature>
<dbReference type="AlphaFoldDB" id="A0A5R8KB72"/>
<dbReference type="PANTHER" id="PTHR43357">
    <property type="entry name" value="INNER MEMBRANE ABC TRANSPORTER PERMEASE PROTEIN YDCV"/>
    <property type="match status" value="1"/>
</dbReference>
<feature type="transmembrane region" description="Helical" evidence="8">
    <location>
        <begin position="71"/>
        <end position="96"/>
    </location>
</feature>
<keyword evidence="7 8" id="KW-0472">Membrane</keyword>
<protein>
    <submittedName>
        <fullName evidence="10">Iron ABC transporter permease</fullName>
    </submittedName>
</protein>
<comment type="subcellular location">
    <subcellularLocation>
        <location evidence="1">Cell inner membrane</location>
        <topology evidence="1">Multi-pass membrane protein</topology>
    </subcellularLocation>
    <subcellularLocation>
        <location evidence="8">Cell membrane</location>
        <topology evidence="8">Multi-pass membrane protein</topology>
    </subcellularLocation>
</comment>
<feature type="transmembrane region" description="Helical" evidence="8">
    <location>
        <begin position="108"/>
        <end position="129"/>
    </location>
</feature>
<feature type="transmembrane region" description="Helical" evidence="8">
    <location>
        <begin position="308"/>
        <end position="328"/>
    </location>
</feature>
<dbReference type="EMBL" id="VAUV01000012">
    <property type="protein sequence ID" value="TLD69563.1"/>
    <property type="molecule type" value="Genomic_DNA"/>
</dbReference>
<reference evidence="10 11" key="1">
    <citation type="submission" date="2019-05" db="EMBL/GenBank/DDBJ databases">
        <title>Verrucobacter flavum gen. nov., sp. nov. a new member of the family Verrucomicrobiaceae.</title>
        <authorList>
            <person name="Szuroczki S."/>
            <person name="Abbaszade G."/>
            <person name="Szabo A."/>
            <person name="Felfoldi T."/>
            <person name="Schumann P."/>
            <person name="Boka K."/>
            <person name="Keki Z."/>
            <person name="Toumi M."/>
            <person name="Toth E."/>
        </authorList>
    </citation>
    <scope>NUCLEOTIDE SEQUENCE [LARGE SCALE GENOMIC DNA]</scope>
    <source>
        <strain evidence="10 11">MG-N-17</strain>
    </source>
</reference>
<dbReference type="CDD" id="cd06261">
    <property type="entry name" value="TM_PBP2"/>
    <property type="match status" value="2"/>
</dbReference>
<dbReference type="SUPFAM" id="SSF161098">
    <property type="entry name" value="MetI-like"/>
    <property type="match status" value="2"/>
</dbReference>
<keyword evidence="5 8" id="KW-0812">Transmembrane</keyword>
<keyword evidence="2 8" id="KW-0813">Transport</keyword>
<dbReference type="PROSITE" id="PS50928">
    <property type="entry name" value="ABC_TM1"/>
    <property type="match status" value="2"/>
</dbReference>
<comment type="caution">
    <text evidence="10">The sequence shown here is derived from an EMBL/GenBank/DDBJ whole genome shotgun (WGS) entry which is preliminary data.</text>
</comment>
<sequence>MERLVGVSLGVHMVEERRGSSTKVGMKLRWGVGLCWLPALLVVVPILMVLSRAFEPGGEAWAHVVESLLAGYVWQTGMLVGLVLGLALVLGVPTAWWMATCDFRGKWVLRWALVLPLAMPGYVAALAYADAVQGLVPVYVWVRQQFGVEAFLLAQQVARWSLAVVVMGATLYPYVYLTALASFSRQAAASLEAARMLGVGPWKIFWRVALPMSRPAVVAGSSLVVFETLNDYGVSHYFGISSLTVGVFRAWLSEGHLHVAIRLALLLLAFAMAGVLMERGQRGRRGFEGGSGEVFLTPRRVRGWRGMLVLLGCLVPVGLGFLVPGVRLGRWAWATLGEAFGWEASLRAAWHSFSLAGGGGVLIVLGALLVVAGRRLFGAPSLRWAQRVGLIGYALPSALVAVGVGAMVAMISKWPGMGWTALSASVLGLVFAYYTRFLAVGIQPVDAGFRRISGSLHEVSRTLGMGPWRTLWRVDLPLVWPSLLAGATLAFVDIFKELTLTLVLRPFDFETLATLIVRLTDESRIPEAAVPALILVILSLVGLIPLTHLSMDSGGRRQERL</sequence>
<dbReference type="InterPro" id="IPR000515">
    <property type="entry name" value="MetI-like"/>
</dbReference>
<feature type="transmembrane region" description="Helical" evidence="8">
    <location>
        <begin position="160"/>
        <end position="183"/>
    </location>
</feature>
<dbReference type="Pfam" id="PF00528">
    <property type="entry name" value="BPD_transp_1"/>
    <property type="match status" value="2"/>
</dbReference>
<dbReference type="Gene3D" id="1.10.3720.10">
    <property type="entry name" value="MetI-like"/>
    <property type="match status" value="2"/>
</dbReference>
<comment type="similarity">
    <text evidence="8">Belongs to the binding-protein-dependent transport system permease family.</text>
</comment>
<keyword evidence="6 8" id="KW-1133">Transmembrane helix</keyword>
<feature type="transmembrane region" description="Helical" evidence="8">
    <location>
        <begin position="528"/>
        <end position="551"/>
    </location>
</feature>
<dbReference type="Proteomes" id="UP000306196">
    <property type="component" value="Unassembled WGS sequence"/>
</dbReference>
<proteinExistence type="inferred from homology"/>
<dbReference type="GO" id="GO:0005886">
    <property type="term" value="C:plasma membrane"/>
    <property type="evidence" value="ECO:0007669"/>
    <property type="project" value="UniProtKB-SubCell"/>
</dbReference>
<evidence type="ECO:0000256" key="5">
    <source>
        <dbReference type="ARBA" id="ARBA00022692"/>
    </source>
</evidence>
<evidence type="ECO:0000256" key="7">
    <source>
        <dbReference type="ARBA" id="ARBA00023136"/>
    </source>
</evidence>
<feature type="transmembrane region" description="Helical" evidence="8">
    <location>
        <begin position="204"/>
        <end position="226"/>
    </location>
</feature>
<dbReference type="InterPro" id="IPR035906">
    <property type="entry name" value="MetI-like_sf"/>
</dbReference>
<evidence type="ECO:0000256" key="8">
    <source>
        <dbReference type="RuleBase" id="RU363032"/>
    </source>
</evidence>
<dbReference type="OrthoDB" id="9787541at2"/>
<keyword evidence="4" id="KW-0997">Cell inner membrane</keyword>
<feature type="transmembrane region" description="Helical" evidence="8">
    <location>
        <begin position="259"/>
        <end position="277"/>
    </location>
</feature>
<accession>A0A5R8KB72</accession>
<feature type="domain" description="ABC transmembrane type-1" evidence="9">
    <location>
        <begin position="349"/>
        <end position="546"/>
    </location>
</feature>
<gene>
    <name evidence="10" type="ORF">FEM03_16530</name>
</gene>
<evidence type="ECO:0000256" key="4">
    <source>
        <dbReference type="ARBA" id="ARBA00022519"/>
    </source>
</evidence>
<name>A0A5R8KB72_9BACT</name>
<evidence type="ECO:0000313" key="11">
    <source>
        <dbReference type="Proteomes" id="UP000306196"/>
    </source>
</evidence>
<feature type="transmembrane region" description="Helical" evidence="8">
    <location>
        <begin position="348"/>
        <end position="370"/>
    </location>
</feature>
<keyword evidence="11" id="KW-1185">Reference proteome</keyword>
<dbReference type="GO" id="GO:0055085">
    <property type="term" value="P:transmembrane transport"/>
    <property type="evidence" value="ECO:0007669"/>
    <property type="project" value="InterPro"/>
</dbReference>
<evidence type="ECO:0000259" key="9">
    <source>
        <dbReference type="PROSITE" id="PS50928"/>
    </source>
</evidence>
<feature type="transmembrane region" description="Helical" evidence="8">
    <location>
        <begin position="390"/>
        <end position="411"/>
    </location>
</feature>
<feature type="transmembrane region" description="Helical" evidence="8">
    <location>
        <begin position="417"/>
        <end position="434"/>
    </location>
</feature>
<evidence type="ECO:0000256" key="1">
    <source>
        <dbReference type="ARBA" id="ARBA00004429"/>
    </source>
</evidence>
<feature type="domain" description="ABC transmembrane type-1" evidence="9">
    <location>
        <begin position="73"/>
        <end position="276"/>
    </location>
</feature>
<evidence type="ECO:0000256" key="6">
    <source>
        <dbReference type="ARBA" id="ARBA00022989"/>
    </source>
</evidence>
<dbReference type="PANTHER" id="PTHR43357:SF3">
    <property type="entry name" value="FE(3+)-TRANSPORT SYSTEM PERMEASE PROTEIN FBPB 2"/>
    <property type="match status" value="1"/>
</dbReference>
<evidence type="ECO:0000256" key="3">
    <source>
        <dbReference type="ARBA" id="ARBA00022475"/>
    </source>
</evidence>
<evidence type="ECO:0000256" key="2">
    <source>
        <dbReference type="ARBA" id="ARBA00022448"/>
    </source>
</evidence>
<evidence type="ECO:0000313" key="10">
    <source>
        <dbReference type="EMBL" id="TLD69563.1"/>
    </source>
</evidence>